<dbReference type="Proteomes" id="UP000824120">
    <property type="component" value="Chromosome 9"/>
</dbReference>
<evidence type="ECO:0000313" key="1">
    <source>
        <dbReference type="EMBL" id="KAG5584738.1"/>
    </source>
</evidence>
<keyword evidence="2" id="KW-1185">Reference proteome</keyword>
<dbReference type="PANTHER" id="PTHR46238">
    <property type="entry name" value="REVERSE TRANSCRIPTASE DOMAIN-CONTAINING PROTEIN"/>
    <property type="match status" value="1"/>
</dbReference>
<evidence type="ECO:0000313" key="2">
    <source>
        <dbReference type="Proteomes" id="UP000824120"/>
    </source>
</evidence>
<gene>
    <name evidence="1" type="ORF">H5410_045172</name>
</gene>
<name>A0A9J5XAA7_SOLCO</name>
<accession>A0A9J5XAA7</accession>
<reference evidence="1 2" key="1">
    <citation type="submission" date="2020-09" db="EMBL/GenBank/DDBJ databases">
        <title>De no assembly of potato wild relative species, Solanum commersonii.</title>
        <authorList>
            <person name="Cho K."/>
        </authorList>
    </citation>
    <scope>NUCLEOTIDE SEQUENCE [LARGE SCALE GENOMIC DNA]</scope>
    <source>
        <strain evidence="1">LZ3.2</strain>
        <tissue evidence="1">Leaf</tissue>
    </source>
</reference>
<sequence length="132" mass="15141">MKKTYEKVLRDVLWRCLEAKSVPMRKTLESKGFKLRRIKMKYLKCKFSVASHEADVEIRLAPHTIPKREFFKCIGSVIQGSGNIYKKVPPKLRGKFYKVVVKSFLLYGVLASQELTCSKDGYCGDADAEMNV</sequence>
<dbReference type="OrthoDB" id="1305822at2759"/>
<dbReference type="AlphaFoldDB" id="A0A9J5XAA7"/>
<comment type="caution">
    <text evidence="1">The sequence shown here is derived from an EMBL/GenBank/DDBJ whole genome shotgun (WGS) entry which is preliminary data.</text>
</comment>
<protein>
    <submittedName>
        <fullName evidence="1">Uncharacterized protein</fullName>
    </submittedName>
</protein>
<organism evidence="1 2">
    <name type="scientific">Solanum commersonii</name>
    <name type="common">Commerson's wild potato</name>
    <name type="synonym">Commerson's nightshade</name>
    <dbReference type="NCBI Taxonomy" id="4109"/>
    <lineage>
        <taxon>Eukaryota</taxon>
        <taxon>Viridiplantae</taxon>
        <taxon>Streptophyta</taxon>
        <taxon>Embryophyta</taxon>
        <taxon>Tracheophyta</taxon>
        <taxon>Spermatophyta</taxon>
        <taxon>Magnoliopsida</taxon>
        <taxon>eudicotyledons</taxon>
        <taxon>Gunneridae</taxon>
        <taxon>Pentapetalae</taxon>
        <taxon>asterids</taxon>
        <taxon>lamiids</taxon>
        <taxon>Solanales</taxon>
        <taxon>Solanaceae</taxon>
        <taxon>Solanoideae</taxon>
        <taxon>Solaneae</taxon>
        <taxon>Solanum</taxon>
    </lineage>
</organism>
<dbReference type="PANTHER" id="PTHR46238:SF8">
    <property type="entry name" value="ENDONUCLEASE_EXONUCLEASE_PHOSPHATASE DOMAIN-CONTAINING PROTEIN"/>
    <property type="match status" value="1"/>
</dbReference>
<dbReference type="EMBL" id="JACXVP010000009">
    <property type="protein sequence ID" value="KAG5584738.1"/>
    <property type="molecule type" value="Genomic_DNA"/>
</dbReference>
<proteinExistence type="predicted"/>